<feature type="transmembrane region" description="Helical" evidence="7">
    <location>
        <begin position="355"/>
        <end position="373"/>
    </location>
</feature>
<proteinExistence type="inferred from homology"/>
<dbReference type="PANTHER" id="PTHR43044">
    <property type="match status" value="1"/>
</dbReference>
<evidence type="ECO:0000256" key="2">
    <source>
        <dbReference type="ARBA" id="ARBA00008929"/>
    </source>
</evidence>
<feature type="transmembrane region" description="Helical" evidence="7">
    <location>
        <begin position="125"/>
        <end position="148"/>
    </location>
</feature>
<dbReference type="Proteomes" id="UP000650524">
    <property type="component" value="Unassembled WGS sequence"/>
</dbReference>
<evidence type="ECO:0000256" key="1">
    <source>
        <dbReference type="ARBA" id="ARBA00004651"/>
    </source>
</evidence>
<dbReference type="PANTHER" id="PTHR43044:SF2">
    <property type="entry name" value="POLYSULPHIDE REDUCTASE NRFD"/>
    <property type="match status" value="1"/>
</dbReference>
<evidence type="ECO:0000313" key="9">
    <source>
        <dbReference type="Proteomes" id="UP000650524"/>
    </source>
</evidence>
<feature type="transmembrane region" description="Helical" evidence="7">
    <location>
        <begin position="160"/>
        <end position="186"/>
    </location>
</feature>
<comment type="subcellular location">
    <subcellularLocation>
        <location evidence="1">Cell membrane</location>
        <topology evidence="1">Multi-pass membrane protein</topology>
    </subcellularLocation>
</comment>
<feature type="transmembrane region" description="Helical" evidence="7">
    <location>
        <begin position="86"/>
        <end position="105"/>
    </location>
</feature>
<name>A0A8J6N2M5_9DELT</name>
<organism evidence="8 9">
    <name type="scientific">Candidatus Desulfacyla euxinica</name>
    <dbReference type="NCBI Taxonomy" id="2841693"/>
    <lineage>
        <taxon>Bacteria</taxon>
        <taxon>Deltaproteobacteria</taxon>
        <taxon>Candidatus Desulfacyla</taxon>
    </lineage>
</organism>
<evidence type="ECO:0000256" key="4">
    <source>
        <dbReference type="ARBA" id="ARBA00022692"/>
    </source>
</evidence>
<evidence type="ECO:0000256" key="7">
    <source>
        <dbReference type="SAM" id="Phobius"/>
    </source>
</evidence>
<dbReference type="InterPro" id="IPR005614">
    <property type="entry name" value="NrfD-like"/>
</dbReference>
<feature type="transmembrane region" description="Helical" evidence="7">
    <location>
        <begin position="55"/>
        <end position="74"/>
    </location>
</feature>
<feature type="transmembrane region" description="Helical" evidence="7">
    <location>
        <begin position="12"/>
        <end position="35"/>
    </location>
</feature>
<dbReference type="Gene3D" id="1.20.1630.10">
    <property type="entry name" value="Formate dehydrogenase/DMSO reductase domain"/>
    <property type="match status" value="1"/>
</dbReference>
<gene>
    <name evidence="8" type="primary">nrfD</name>
    <name evidence="8" type="ORF">H8E19_16885</name>
</gene>
<dbReference type="Pfam" id="PF03916">
    <property type="entry name" value="NrfD"/>
    <property type="match status" value="1"/>
</dbReference>
<keyword evidence="6 7" id="KW-0472">Membrane</keyword>
<evidence type="ECO:0000313" key="8">
    <source>
        <dbReference type="EMBL" id="MBC8179082.1"/>
    </source>
</evidence>
<feature type="transmembrane region" description="Helical" evidence="7">
    <location>
        <begin position="315"/>
        <end position="335"/>
    </location>
</feature>
<sequence length="385" mass="43106">MLERAIKGTHGYWGWLIFLLALMGIGLGCYLYQFFEGLKVTGMSRDVSWGLYIGQLTYFVGVAASGVMVVLPCYLHDYKAFGRITILGEFLAVAAIIMCLLFVFVDLGNPTRIMNVILYPSPNSILFWDMIVLNVYLMLNIVIGWNVLAAERKGVHYKQWIKVLIYISIPWAFSIHTVTAFLYAGIPGRHYWLTAIMAARFLSSAFCAGPALLILLCLIVRRVTTFDPGKEQIRTLAGIVTYAMIFNVFFFLLELFTAFYSQIPGHMHPIVFLFQGLQGHGNLVPWMWTAAVFAVLSLVLLIVPATRRNEGTLTVACIILIIATWIDKGLGLIVGGFTPTPFHTVTDYWPTTPEMLITIGIWATGFFVLTILYKITISVKEEVAA</sequence>
<keyword evidence="4 7" id="KW-0812">Transmembrane</keyword>
<reference evidence="8 9" key="1">
    <citation type="submission" date="2020-08" db="EMBL/GenBank/DDBJ databases">
        <title>Bridging the membrane lipid divide: bacteria of the FCB group superphylum have the potential to synthesize archaeal ether lipids.</title>
        <authorList>
            <person name="Villanueva L."/>
            <person name="Von Meijenfeldt F.A.B."/>
            <person name="Westbye A.B."/>
            <person name="Yadav S."/>
            <person name="Hopmans E.C."/>
            <person name="Dutilh B.E."/>
            <person name="Sinninghe Damste J.S."/>
        </authorList>
    </citation>
    <scope>NUCLEOTIDE SEQUENCE [LARGE SCALE GENOMIC DNA]</scope>
    <source>
        <strain evidence="8">NIOZ-UU27</strain>
    </source>
</reference>
<feature type="transmembrane region" description="Helical" evidence="7">
    <location>
        <begin position="239"/>
        <end position="263"/>
    </location>
</feature>
<dbReference type="GO" id="GO:0005886">
    <property type="term" value="C:plasma membrane"/>
    <property type="evidence" value="ECO:0007669"/>
    <property type="project" value="UniProtKB-SubCell"/>
</dbReference>
<dbReference type="PROSITE" id="PS51257">
    <property type="entry name" value="PROKAR_LIPOPROTEIN"/>
    <property type="match status" value="1"/>
</dbReference>
<feature type="transmembrane region" description="Helical" evidence="7">
    <location>
        <begin position="192"/>
        <end position="218"/>
    </location>
</feature>
<keyword evidence="3" id="KW-1003">Cell membrane</keyword>
<dbReference type="AlphaFoldDB" id="A0A8J6N2M5"/>
<comment type="caution">
    <text evidence="8">The sequence shown here is derived from an EMBL/GenBank/DDBJ whole genome shotgun (WGS) entry which is preliminary data.</text>
</comment>
<dbReference type="EMBL" id="JACNJD010000343">
    <property type="protein sequence ID" value="MBC8179082.1"/>
    <property type="molecule type" value="Genomic_DNA"/>
</dbReference>
<evidence type="ECO:0000256" key="5">
    <source>
        <dbReference type="ARBA" id="ARBA00022989"/>
    </source>
</evidence>
<dbReference type="NCBIfam" id="NF045798">
    <property type="entry name" value="DsrP"/>
    <property type="match status" value="1"/>
</dbReference>
<evidence type="ECO:0000256" key="6">
    <source>
        <dbReference type="ARBA" id="ARBA00023136"/>
    </source>
</evidence>
<dbReference type="InterPro" id="IPR054823">
    <property type="entry name" value="DsrP-like"/>
</dbReference>
<protein>
    <submittedName>
        <fullName evidence="8">Polysulfide reductase NrfD</fullName>
    </submittedName>
</protein>
<keyword evidence="5 7" id="KW-1133">Transmembrane helix</keyword>
<feature type="transmembrane region" description="Helical" evidence="7">
    <location>
        <begin position="283"/>
        <end position="303"/>
    </location>
</feature>
<accession>A0A8J6N2M5</accession>
<evidence type="ECO:0000256" key="3">
    <source>
        <dbReference type="ARBA" id="ARBA00022475"/>
    </source>
</evidence>
<comment type="similarity">
    <text evidence="2">Belongs to the NrfD family.</text>
</comment>